<name>A0ABD4XHW4_WEIPA</name>
<dbReference type="RefSeq" id="WP_150176405.1">
    <property type="nucleotide sequence ID" value="NZ_JAANXK010000001.1"/>
</dbReference>
<evidence type="ECO:0000313" key="2">
    <source>
        <dbReference type="Proteomes" id="UP001215461"/>
    </source>
</evidence>
<dbReference type="AlphaFoldDB" id="A0ABD4XHW4"/>
<sequence>MDIPNAFVDHISFIRVLAIAGILGMTDENLAKEIGTEPSVIKMFRNFRSDILVAPWLANNIAHFLYKNSHLLIGVSDGLGN</sequence>
<comment type="caution">
    <text evidence="1">The sequence shown here is derived from an EMBL/GenBank/DDBJ whole genome shotgun (WGS) entry which is preliminary data.</text>
</comment>
<reference evidence="1 2" key="1">
    <citation type="submission" date="2020-03" db="EMBL/GenBank/DDBJ databases">
        <title>Comparative genomics of Weissella paramesenteroides.</title>
        <authorList>
            <person name="Kant R."/>
            <person name="Takala T."/>
            <person name="Saris P."/>
        </authorList>
    </citation>
    <scope>NUCLEOTIDE SEQUENCE [LARGE SCALE GENOMIC DNA]</scope>
    <source>
        <strain evidence="1 2">SJ27-4</strain>
    </source>
</reference>
<accession>A0ABD4XHW4</accession>
<organism evidence="1 2">
    <name type="scientific">Weissella paramesenteroides</name>
    <name type="common">Leuconostoc paramesenteroides</name>
    <dbReference type="NCBI Taxonomy" id="1249"/>
    <lineage>
        <taxon>Bacteria</taxon>
        <taxon>Bacillati</taxon>
        <taxon>Bacillota</taxon>
        <taxon>Bacilli</taxon>
        <taxon>Lactobacillales</taxon>
        <taxon>Lactobacillaceae</taxon>
        <taxon>Weissella</taxon>
    </lineage>
</organism>
<evidence type="ECO:0000313" key="1">
    <source>
        <dbReference type="EMBL" id="MDF8370733.1"/>
    </source>
</evidence>
<dbReference type="EMBL" id="JAANXN010000004">
    <property type="protein sequence ID" value="MDF8370733.1"/>
    <property type="molecule type" value="Genomic_DNA"/>
</dbReference>
<dbReference type="Proteomes" id="UP001215461">
    <property type="component" value="Unassembled WGS sequence"/>
</dbReference>
<proteinExistence type="predicted"/>
<protein>
    <submittedName>
        <fullName evidence="1">Uncharacterized protein</fullName>
    </submittedName>
</protein>
<gene>
    <name evidence="1" type="ORF">G9403_03525</name>
</gene>